<dbReference type="Gene3D" id="3.30.450.40">
    <property type="match status" value="1"/>
</dbReference>
<organism evidence="7 8">
    <name type="scientific">Pigmentiphaga litoralis</name>
    <dbReference type="NCBI Taxonomy" id="516702"/>
    <lineage>
        <taxon>Bacteria</taxon>
        <taxon>Pseudomonadati</taxon>
        <taxon>Pseudomonadota</taxon>
        <taxon>Betaproteobacteria</taxon>
        <taxon>Burkholderiales</taxon>
        <taxon>Alcaligenaceae</taxon>
        <taxon>Pigmentiphaga</taxon>
    </lineage>
</organism>
<feature type="domain" description="HTH iclR-type" evidence="5">
    <location>
        <begin position="32"/>
        <end position="94"/>
    </location>
</feature>
<dbReference type="EMBL" id="JACBYR010000001">
    <property type="protein sequence ID" value="NYE82750.1"/>
    <property type="molecule type" value="Genomic_DNA"/>
</dbReference>
<dbReference type="InterPro" id="IPR036390">
    <property type="entry name" value="WH_DNA-bd_sf"/>
</dbReference>
<dbReference type="PANTHER" id="PTHR30136:SF8">
    <property type="entry name" value="TRANSCRIPTIONAL REGULATORY PROTEIN"/>
    <property type="match status" value="1"/>
</dbReference>
<dbReference type="Pfam" id="PF01614">
    <property type="entry name" value="IclR_C"/>
    <property type="match status" value="1"/>
</dbReference>
<evidence type="ECO:0000259" key="6">
    <source>
        <dbReference type="PROSITE" id="PS51078"/>
    </source>
</evidence>
<accession>A0A7Y9ITV1</accession>
<evidence type="ECO:0000256" key="2">
    <source>
        <dbReference type="ARBA" id="ARBA00023125"/>
    </source>
</evidence>
<dbReference type="GO" id="GO:0045892">
    <property type="term" value="P:negative regulation of DNA-templated transcription"/>
    <property type="evidence" value="ECO:0007669"/>
    <property type="project" value="TreeGrafter"/>
</dbReference>
<dbReference type="InterPro" id="IPR014757">
    <property type="entry name" value="Tscrpt_reg_IclR_C"/>
</dbReference>
<dbReference type="InterPro" id="IPR036388">
    <property type="entry name" value="WH-like_DNA-bd_sf"/>
</dbReference>
<proteinExistence type="predicted"/>
<dbReference type="Pfam" id="PF09339">
    <property type="entry name" value="HTH_IclR"/>
    <property type="match status" value="1"/>
</dbReference>
<feature type="region of interest" description="Disordered" evidence="4">
    <location>
        <begin position="1"/>
        <end position="27"/>
    </location>
</feature>
<dbReference type="InterPro" id="IPR050707">
    <property type="entry name" value="HTH_MetabolicPath_Reg"/>
</dbReference>
<comment type="caution">
    <text evidence="7">The sequence shown here is derived from an EMBL/GenBank/DDBJ whole genome shotgun (WGS) entry which is preliminary data.</text>
</comment>
<protein>
    <submittedName>
        <fullName evidence="7">DNA-binding IclR family transcriptional regulator</fullName>
    </submittedName>
</protein>
<name>A0A7Y9ITV1_9BURK</name>
<dbReference type="RefSeq" id="WP_218863174.1">
    <property type="nucleotide sequence ID" value="NZ_JACBYR010000001.1"/>
</dbReference>
<dbReference type="InterPro" id="IPR029016">
    <property type="entry name" value="GAF-like_dom_sf"/>
</dbReference>
<keyword evidence="1" id="KW-0805">Transcription regulation</keyword>
<feature type="domain" description="IclR-ED" evidence="6">
    <location>
        <begin position="95"/>
        <end position="280"/>
    </location>
</feature>
<dbReference type="CDD" id="cd00090">
    <property type="entry name" value="HTH_ARSR"/>
    <property type="match status" value="1"/>
</dbReference>
<dbReference type="InterPro" id="IPR001845">
    <property type="entry name" value="HTH_ArsR_DNA-bd_dom"/>
</dbReference>
<evidence type="ECO:0000256" key="1">
    <source>
        <dbReference type="ARBA" id="ARBA00023015"/>
    </source>
</evidence>
<dbReference type="PROSITE" id="PS51078">
    <property type="entry name" value="ICLR_ED"/>
    <property type="match status" value="1"/>
</dbReference>
<evidence type="ECO:0000313" key="7">
    <source>
        <dbReference type="EMBL" id="NYE82750.1"/>
    </source>
</evidence>
<evidence type="ECO:0000259" key="5">
    <source>
        <dbReference type="PROSITE" id="PS51077"/>
    </source>
</evidence>
<dbReference type="Gene3D" id="1.10.10.10">
    <property type="entry name" value="Winged helix-like DNA-binding domain superfamily/Winged helix DNA-binding domain"/>
    <property type="match status" value="1"/>
</dbReference>
<evidence type="ECO:0000256" key="3">
    <source>
        <dbReference type="ARBA" id="ARBA00023163"/>
    </source>
</evidence>
<dbReference type="InterPro" id="IPR005471">
    <property type="entry name" value="Tscrpt_reg_IclR_N"/>
</dbReference>
<dbReference type="PROSITE" id="PS51077">
    <property type="entry name" value="HTH_ICLR"/>
    <property type="match status" value="1"/>
</dbReference>
<dbReference type="InterPro" id="IPR011991">
    <property type="entry name" value="ArsR-like_HTH"/>
</dbReference>
<sequence>MTPRNDDTLPTLPAGLPADPPDEPAKAGPALLESVAIVFALLDQLTLARRPMGVTELAAAMDEPKPRVYRHLASLRQLGIVEQDPASEKYRLGAKLVGYGIAAGEQFDLRLIADPYLTRLRDQTGQTALLSAATHDSALVISAVDSTRQVCITVKPGNRVPAHCSAQGRIVLAWCDELTQRKLLKRQFEAFTPASMVDPVRLAERLQKIRRDLYEDACGEVLEGVNVLAAPIFRGTDKGDELVGTIGVIGPTKDVPSPPQAGLIAQVQEAAAEVSARLNSGAYEHLFAALSRHRG</sequence>
<dbReference type="GO" id="GO:0003677">
    <property type="term" value="F:DNA binding"/>
    <property type="evidence" value="ECO:0007669"/>
    <property type="project" value="UniProtKB-KW"/>
</dbReference>
<dbReference type="Proteomes" id="UP000542125">
    <property type="component" value="Unassembled WGS sequence"/>
</dbReference>
<dbReference type="SUPFAM" id="SSF46785">
    <property type="entry name" value="Winged helix' DNA-binding domain"/>
    <property type="match status" value="1"/>
</dbReference>
<keyword evidence="2 7" id="KW-0238">DNA-binding</keyword>
<reference evidence="7 8" key="1">
    <citation type="submission" date="2020-07" db="EMBL/GenBank/DDBJ databases">
        <title>Genomic Encyclopedia of Type Strains, Phase IV (KMG-V): Genome sequencing to study the core and pangenomes of soil and plant-associated prokaryotes.</title>
        <authorList>
            <person name="Whitman W."/>
        </authorList>
    </citation>
    <scope>NUCLEOTIDE SEQUENCE [LARGE SCALE GENOMIC DNA]</scope>
    <source>
        <strain evidence="7 8">SAS40</strain>
    </source>
</reference>
<dbReference type="GO" id="GO:0003700">
    <property type="term" value="F:DNA-binding transcription factor activity"/>
    <property type="evidence" value="ECO:0007669"/>
    <property type="project" value="InterPro"/>
</dbReference>
<dbReference type="PANTHER" id="PTHR30136">
    <property type="entry name" value="HELIX-TURN-HELIX TRANSCRIPTIONAL REGULATOR, ICLR FAMILY"/>
    <property type="match status" value="1"/>
</dbReference>
<evidence type="ECO:0000313" key="8">
    <source>
        <dbReference type="Proteomes" id="UP000542125"/>
    </source>
</evidence>
<gene>
    <name evidence="7" type="ORF">FHW18_002021</name>
</gene>
<dbReference type="SMART" id="SM00346">
    <property type="entry name" value="HTH_ICLR"/>
    <property type="match status" value="1"/>
</dbReference>
<dbReference type="AlphaFoldDB" id="A0A7Y9ITV1"/>
<keyword evidence="8" id="KW-1185">Reference proteome</keyword>
<dbReference type="SMART" id="SM00418">
    <property type="entry name" value="HTH_ARSR"/>
    <property type="match status" value="1"/>
</dbReference>
<dbReference type="SUPFAM" id="SSF55781">
    <property type="entry name" value="GAF domain-like"/>
    <property type="match status" value="1"/>
</dbReference>
<keyword evidence="3" id="KW-0804">Transcription</keyword>
<evidence type="ECO:0000256" key="4">
    <source>
        <dbReference type="SAM" id="MobiDB-lite"/>
    </source>
</evidence>